<organism evidence="3 4">
    <name type="scientific">Plasmopara halstedii</name>
    <name type="common">Downy mildew of sunflower</name>
    <dbReference type="NCBI Taxonomy" id="4781"/>
    <lineage>
        <taxon>Eukaryota</taxon>
        <taxon>Sar</taxon>
        <taxon>Stramenopiles</taxon>
        <taxon>Oomycota</taxon>
        <taxon>Peronosporomycetes</taxon>
        <taxon>Peronosporales</taxon>
        <taxon>Peronosporaceae</taxon>
        <taxon>Plasmopara</taxon>
    </lineage>
</organism>
<keyword evidence="4" id="KW-1185">Reference proteome</keyword>
<reference evidence="4" key="1">
    <citation type="submission" date="2014-09" db="EMBL/GenBank/DDBJ databases">
        <authorList>
            <person name="Sharma Rahul"/>
            <person name="Thines Marco"/>
        </authorList>
    </citation>
    <scope>NUCLEOTIDE SEQUENCE [LARGE SCALE GENOMIC DNA]</scope>
</reference>
<dbReference type="EMBL" id="CCYD01000322">
    <property type="protein sequence ID" value="CEG38428.1"/>
    <property type="molecule type" value="Genomic_DNA"/>
</dbReference>
<evidence type="ECO:0000313" key="3">
    <source>
        <dbReference type="EMBL" id="CEG38428.1"/>
    </source>
</evidence>
<evidence type="ECO:0000256" key="1">
    <source>
        <dbReference type="SAM" id="Coils"/>
    </source>
</evidence>
<feature type="compositionally biased region" description="Low complexity" evidence="2">
    <location>
        <begin position="752"/>
        <end position="767"/>
    </location>
</feature>
<dbReference type="GeneID" id="36403561"/>
<dbReference type="RefSeq" id="XP_024574797.1">
    <property type="nucleotide sequence ID" value="XM_024723863.1"/>
</dbReference>
<dbReference type="OrthoDB" id="75796at2759"/>
<accession>A0A0P1ACI0</accession>
<dbReference type="Proteomes" id="UP000054928">
    <property type="component" value="Unassembled WGS sequence"/>
</dbReference>
<evidence type="ECO:0000256" key="2">
    <source>
        <dbReference type="SAM" id="MobiDB-lite"/>
    </source>
</evidence>
<feature type="coiled-coil region" evidence="1">
    <location>
        <begin position="215"/>
        <end position="332"/>
    </location>
</feature>
<feature type="coiled-coil region" evidence="1">
    <location>
        <begin position="12"/>
        <end position="46"/>
    </location>
</feature>
<proteinExistence type="predicted"/>
<feature type="region of interest" description="Disordered" evidence="2">
    <location>
        <begin position="745"/>
        <end position="767"/>
    </location>
</feature>
<name>A0A0P1ACI0_PLAHL</name>
<dbReference type="OMA" id="RMEAYPG"/>
<keyword evidence="1" id="KW-0175">Coiled coil</keyword>
<feature type="coiled-coil region" evidence="1">
    <location>
        <begin position="386"/>
        <end position="413"/>
    </location>
</feature>
<dbReference type="AlphaFoldDB" id="A0A0P1ACI0"/>
<protein>
    <submittedName>
        <fullName evidence="3">Uncharacterized protein</fullName>
    </submittedName>
</protein>
<sequence>MEKDLRDAYAALKLLRADLVKTRRDKRALEQKLRDAADAIRGHKSTVMASASEDGDNQQESEEVEKLALLDKLHSLTATVEQQMETMLVQKAAFALEKGELESALEATQLQLQEEKNKEKEEMIQEIETLRTKLAAYAQTNSILKQQVDEKEEEQKLWESKREEQELRLHLEHTQKMDSLTRELSFNLQKNEKECGEKQQHEMMELQQRCGLLELALYSEKEEKVQIEVENQKRNTLLSELDSKCEELKAHVAALETKQSETEFTQAQTKVTFDTKVRQLESELLQSQEKLAESENKVAQLAAAKAKYVTVTKDYENRLAEASQELLNHEQKHQQNVVALCNVNAELEKAQAALAGSEATILSNAEDFKQRLAHLEQYGAQKEKTIQILTIRNENLQHEINDARQTTKLTTEKLLQCQSIAEQRFQQHIVSLQQCESLESQLLSAEDHQGAAYASIQGSDSFVLKVFHGLSDNDIAALPPTKFWGLLRSGINEIENFFPQLQTLFATIDEVFRLCKTHADSLSVLCCRLEEKSENEDNSILVALLRLLRFIVMLKVQSQQDSAIATVDIVQKLRKRVLNALAQWFEIDASDNHHSENTPMPTPTFTITSRETALILQNWTSDRSKQLGVRRWLARMEAYPGVPPLRGAKSNHVLELPSEGCTLELEEMTSEVKDAFLLLLIPILKQNQALHVRTFIRYIDDLETESKRRTSSAIDTDDDLKKNWSMRIHVESVITHRVSRPTSLKLSPHGLSSSLNSPASSVSSSTSSSASSRLQIIQERLQYLHDNT</sequence>
<evidence type="ECO:0000313" key="4">
    <source>
        <dbReference type="Proteomes" id="UP000054928"/>
    </source>
</evidence>
<feature type="coiled-coil region" evidence="1">
    <location>
        <begin position="98"/>
        <end position="168"/>
    </location>
</feature>